<feature type="domain" description="YCII-related" evidence="2">
    <location>
        <begin position="1"/>
        <end position="89"/>
    </location>
</feature>
<dbReference type="InterPro" id="IPR005545">
    <property type="entry name" value="YCII"/>
</dbReference>
<dbReference type="STRING" id="1802061.A3A93_01110"/>
<organism evidence="3 4">
    <name type="scientific">Candidatus Roizmanbacteria bacterium RIFCSPLOWO2_01_FULL_38_12</name>
    <dbReference type="NCBI Taxonomy" id="1802061"/>
    <lineage>
        <taxon>Bacteria</taxon>
        <taxon>Candidatus Roizmaniibacteriota</taxon>
    </lineage>
</organism>
<dbReference type="Proteomes" id="UP000177141">
    <property type="component" value="Unassembled WGS sequence"/>
</dbReference>
<reference evidence="3 4" key="1">
    <citation type="journal article" date="2016" name="Nat. Commun.">
        <title>Thousands of microbial genomes shed light on interconnected biogeochemical processes in an aquifer system.</title>
        <authorList>
            <person name="Anantharaman K."/>
            <person name="Brown C.T."/>
            <person name="Hug L.A."/>
            <person name="Sharon I."/>
            <person name="Castelle C.J."/>
            <person name="Probst A.J."/>
            <person name="Thomas B.C."/>
            <person name="Singh A."/>
            <person name="Wilkins M.J."/>
            <person name="Karaoz U."/>
            <person name="Brodie E.L."/>
            <person name="Williams K.H."/>
            <person name="Hubbard S.S."/>
            <person name="Banfield J.F."/>
        </authorList>
    </citation>
    <scope>NUCLEOTIDE SEQUENCE [LARGE SCALE GENOMIC DNA]</scope>
</reference>
<gene>
    <name evidence="3" type="ORF">A3A93_01110</name>
</gene>
<comment type="caution">
    <text evidence="3">The sequence shown here is derived from an EMBL/GenBank/DDBJ whole genome shotgun (WGS) entry which is preliminary data.</text>
</comment>
<evidence type="ECO:0000256" key="1">
    <source>
        <dbReference type="ARBA" id="ARBA00007689"/>
    </source>
</evidence>
<evidence type="ECO:0000313" key="4">
    <source>
        <dbReference type="Proteomes" id="UP000177141"/>
    </source>
</evidence>
<sequence>MQFILLAHDHKDGGLQRRLNVRDEHVKMDDEMRAAGNYHMGVALLDDEGNMKGSVMILEYPSRKDLDEWLKKEPYMLNNVWEKVEVIPCKIGPTFLK</sequence>
<dbReference type="Pfam" id="PF03795">
    <property type="entry name" value="YCII"/>
    <property type="match status" value="1"/>
</dbReference>
<dbReference type="SUPFAM" id="SSF54909">
    <property type="entry name" value="Dimeric alpha+beta barrel"/>
    <property type="match status" value="1"/>
</dbReference>
<accession>A0A1F7IRA7</accession>
<dbReference type="InterPro" id="IPR051807">
    <property type="entry name" value="Sec-metab_biosynth-assoc"/>
</dbReference>
<evidence type="ECO:0000313" key="3">
    <source>
        <dbReference type="EMBL" id="OGK45891.1"/>
    </source>
</evidence>
<dbReference type="PANTHER" id="PTHR33606:SF3">
    <property type="entry name" value="PROTEIN YCII"/>
    <property type="match status" value="1"/>
</dbReference>
<protein>
    <recommendedName>
        <fullName evidence="2">YCII-related domain-containing protein</fullName>
    </recommendedName>
</protein>
<dbReference type="PANTHER" id="PTHR33606">
    <property type="entry name" value="PROTEIN YCII"/>
    <property type="match status" value="1"/>
</dbReference>
<comment type="similarity">
    <text evidence="1">Belongs to the YciI family.</text>
</comment>
<dbReference type="InterPro" id="IPR011008">
    <property type="entry name" value="Dimeric_a/b-barrel"/>
</dbReference>
<proteinExistence type="inferred from homology"/>
<evidence type="ECO:0000259" key="2">
    <source>
        <dbReference type="Pfam" id="PF03795"/>
    </source>
</evidence>
<dbReference type="Gene3D" id="3.30.70.1060">
    <property type="entry name" value="Dimeric alpha+beta barrel"/>
    <property type="match status" value="1"/>
</dbReference>
<name>A0A1F7IRA7_9BACT</name>
<dbReference type="EMBL" id="MGAL01000046">
    <property type="protein sequence ID" value="OGK45891.1"/>
    <property type="molecule type" value="Genomic_DNA"/>
</dbReference>
<dbReference type="AlphaFoldDB" id="A0A1F7IRA7"/>